<gene>
    <name evidence="2" type="ORF">PHPALM_3879</name>
</gene>
<accession>A0A2P4YL87</accession>
<dbReference type="AlphaFoldDB" id="A0A2P4YL87"/>
<feature type="region of interest" description="Disordered" evidence="1">
    <location>
        <begin position="106"/>
        <end position="149"/>
    </location>
</feature>
<proteinExistence type="predicted"/>
<name>A0A2P4YL87_9STRA</name>
<dbReference type="Proteomes" id="UP000237271">
    <property type="component" value="Unassembled WGS sequence"/>
</dbReference>
<protein>
    <submittedName>
        <fullName evidence="2">Uncharacterized protein</fullName>
    </submittedName>
</protein>
<dbReference type="OrthoDB" id="146335at2759"/>
<keyword evidence="3" id="KW-1185">Reference proteome</keyword>
<evidence type="ECO:0000313" key="3">
    <source>
        <dbReference type="Proteomes" id="UP000237271"/>
    </source>
</evidence>
<feature type="compositionally biased region" description="Basic and acidic residues" evidence="1">
    <location>
        <begin position="106"/>
        <end position="117"/>
    </location>
</feature>
<comment type="caution">
    <text evidence="2">The sequence shown here is derived from an EMBL/GenBank/DDBJ whole genome shotgun (WGS) entry which is preliminary data.</text>
</comment>
<dbReference type="EMBL" id="NCKW01001964">
    <property type="protein sequence ID" value="POM78577.1"/>
    <property type="molecule type" value="Genomic_DNA"/>
</dbReference>
<sequence>MESAKYNLSQQVLDLTAYPIFHYPPVEEASSRRTGRQALGVSRCQCGSFSHRSPGMVFAPCGLSNNDSRDKSRVTNHPIIEQSNQSKIIDHRRRVIDQLMEHVKRHDEGMDNLEVKMDGTSSQDKNRKHQRDSSQEQDKPKRQRVVPRNRKIAGVLLHTAPELPTNGGGTPIFREVT</sequence>
<feature type="compositionally biased region" description="Basic and acidic residues" evidence="1">
    <location>
        <begin position="131"/>
        <end position="140"/>
    </location>
</feature>
<organism evidence="2 3">
    <name type="scientific">Phytophthora palmivora</name>
    <dbReference type="NCBI Taxonomy" id="4796"/>
    <lineage>
        <taxon>Eukaryota</taxon>
        <taxon>Sar</taxon>
        <taxon>Stramenopiles</taxon>
        <taxon>Oomycota</taxon>
        <taxon>Peronosporomycetes</taxon>
        <taxon>Peronosporales</taxon>
        <taxon>Peronosporaceae</taxon>
        <taxon>Phytophthora</taxon>
    </lineage>
</organism>
<reference evidence="2 3" key="1">
    <citation type="journal article" date="2017" name="Genome Biol. Evol.">
        <title>Phytophthora megakarya and P. palmivora, closely related causal agents of cacao black pod rot, underwent increases in genome sizes and gene numbers by different mechanisms.</title>
        <authorList>
            <person name="Ali S.S."/>
            <person name="Shao J."/>
            <person name="Lary D.J."/>
            <person name="Kronmiller B."/>
            <person name="Shen D."/>
            <person name="Strem M.D."/>
            <person name="Amoako-Attah I."/>
            <person name="Akrofi A.Y."/>
            <person name="Begoude B.A."/>
            <person name="Ten Hoopen G.M."/>
            <person name="Coulibaly K."/>
            <person name="Kebe B.I."/>
            <person name="Melnick R.L."/>
            <person name="Guiltinan M.J."/>
            <person name="Tyler B.M."/>
            <person name="Meinhardt L.W."/>
            <person name="Bailey B.A."/>
        </authorList>
    </citation>
    <scope>NUCLEOTIDE SEQUENCE [LARGE SCALE GENOMIC DNA]</scope>
    <source>
        <strain evidence="3">sbr112.9</strain>
    </source>
</reference>
<evidence type="ECO:0000256" key="1">
    <source>
        <dbReference type="SAM" id="MobiDB-lite"/>
    </source>
</evidence>
<evidence type="ECO:0000313" key="2">
    <source>
        <dbReference type="EMBL" id="POM78577.1"/>
    </source>
</evidence>